<keyword evidence="2" id="KW-0808">Transferase</keyword>
<dbReference type="OrthoDB" id="6191410at2"/>
<keyword evidence="3" id="KW-1185">Reference proteome</keyword>
<dbReference type="SUPFAM" id="SSF53335">
    <property type="entry name" value="S-adenosyl-L-methionine-dependent methyltransferases"/>
    <property type="match status" value="1"/>
</dbReference>
<keyword evidence="2" id="KW-0489">Methyltransferase</keyword>
<evidence type="ECO:0000313" key="2">
    <source>
        <dbReference type="EMBL" id="PSW09353.1"/>
    </source>
</evidence>
<dbReference type="Gene3D" id="3.40.50.150">
    <property type="entry name" value="Vaccinia Virus protein VP39"/>
    <property type="match status" value="1"/>
</dbReference>
<dbReference type="GO" id="GO:0032259">
    <property type="term" value="P:methylation"/>
    <property type="evidence" value="ECO:0007669"/>
    <property type="project" value="UniProtKB-KW"/>
</dbReference>
<dbReference type="Proteomes" id="UP000241771">
    <property type="component" value="Unassembled WGS sequence"/>
</dbReference>
<dbReference type="Pfam" id="PF08241">
    <property type="entry name" value="Methyltransf_11"/>
    <property type="match status" value="1"/>
</dbReference>
<protein>
    <submittedName>
        <fullName evidence="2">Class I SAM-dependent methyltransferase</fullName>
    </submittedName>
</protein>
<name>A0A2T3N852_9GAMM</name>
<dbReference type="GO" id="GO:0008757">
    <property type="term" value="F:S-adenosylmethionine-dependent methyltransferase activity"/>
    <property type="evidence" value="ECO:0007669"/>
    <property type="project" value="InterPro"/>
</dbReference>
<reference evidence="2 3" key="1">
    <citation type="submission" date="2018-01" db="EMBL/GenBank/DDBJ databases">
        <title>Whole genome sequencing of Histamine producing bacteria.</title>
        <authorList>
            <person name="Butler K."/>
        </authorList>
    </citation>
    <scope>NUCLEOTIDE SEQUENCE [LARGE SCALE GENOMIC DNA]</scope>
    <source>
        <strain evidence="2 3">DSM 100436</strain>
    </source>
</reference>
<dbReference type="AlphaFoldDB" id="A0A2T3N852"/>
<organism evidence="2 3">
    <name type="scientific">Photobacterium sanctipauli</name>
    <dbReference type="NCBI Taxonomy" id="1342794"/>
    <lineage>
        <taxon>Bacteria</taxon>
        <taxon>Pseudomonadati</taxon>
        <taxon>Pseudomonadota</taxon>
        <taxon>Gammaproteobacteria</taxon>
        <taxon>Vibrionales</taxon>
        <taxon>Vibrionaceae</taxon>
        <taxon>Photobacterium</taxon>
    </lineage>
</organism>
<accession>A0A2T3N852</accession>
<gene>
    <name evidence="2" type="ORF">C9I98_26000</name>
</gene>
<proteinExistence type="predicted"/>
<sequence length="268" mass="30608">MLLTVSMNLSPAYDVEHLNGIAMKPARTLKPIDPPHSWSQVTNGEWAAELLQAQLDEWWPKLFGYHMLKLGGLSCELASGHCNIQHQICIDKFNPLHNVIADPFALPFVEKSFDACVIAHQLEYCSDPHRLLREVDRVTVDDGYMLISGYNPVSILGMRGMLPWNRKRYPWKGRMFMPMRVKDWLSVLNYEVVFHENFAVLPATKHQACSAWVEGMLSDSCASIGSMYLIVARKRTFPLKPIKPTWKLRRQLAPLGVNCRTNASRKCQ</sequence>
<evidence type="ECO:0000313" key="3">
    <source>
        <dbReference type="Proteomes" id="UP000241771"/>
    </source>
</evidence>
<dbReference type="InterPro" id="IPR029063">
    <property type="entry name" value="SAM-dependent_MTases_sf"/>
</dbReference>
<feature type="domain" description="Methyltransferase type 11" evidence="1">
    <location>
        <begin position="97"/>
        <end position="147"/>
    </location>
</feature>
<dbReference type="InterPro" id="IPR013216">
    <property type="entry name" value="Methyltransf_11"/>
</dbReference>
<dbReference type="EMBL" id="PYMA01000033">
    <property type="protein sequence ID" value="PSW09353.1"/>
    <property type="molecule type" value="Genomic_DNA"/>
</dbReference>
<evidence type="ECO:0000259" key="1">
    <source>
        <dbReference type="Pfam" id="PF08241"/>
    </source>
</evidence>
<comment type="caution">
    <text evidence="2">The sequence shown here is derived from an EMBL/GenBank/DDBJ whole genome shotgun (WGS) entry which is preliminary data.</text>
</comment>